<dbReference type="RefSeq" id="WP_165265956.1">
    <property type="nucleotide sequence ID" value="NZ_JAALLS010000002.1"/>
</dbReference>
<dbReference type="Gene3D" id="1.25.40.10">
    <property type="entry name" value="Tetratricopeptide repeat domain"/>
    <property type="match status" value="1"/>
</dbReference>
<protein>
    <recommendedName>
        <fullName evidence="3">Tetratricopeptide repeat protein</fullName>
    </recommendedName>
</protein>
<dbReference type="Proteomes" id="UP000479132">
    <property type="component" value="Unassembled WGS sequence"/>
</dbReference>
<dbReference type="EMBL" id="JAALLS010000002">
    <property type="protein sequence ID" value="NGP87322.1"/>
    <property type="molecule type" value="Genomic_DNA"/>
</dbReference>
<name>A0A6M1TAE8_9BACT</name>
<keyword evidence="2" id="KW-1185">Reference proteome</keyword>
<dbReference type="PROSITE" id="PS51257">
    <property type="entry name" value="PROKAR_LIPOPROTEIN"/>
    <property type="match status" value="1"/>
</dbReference>
<proteinExistence type="predicted"/>
<evidence type="ECO:0000313" key="1">
    <source>
        <dbReference type="EMBL" id="NGP87322.1"/>
    </source>
</evidence>
<reference evidence="1 2" key="1">
    <citation type="submission" date="2020-02" db="EMBL/GenBank/DDBJ databases">
        <title>Aliifodinibius halophilus 2W32, complete genome.</title>
        <authorList>
            <person name="Li Y."/>
            <person name="Wu S."/>
        </authorList>
    </citation>
    <scope>NUCLEOTIDE SEQUENCE [LARGE SCALE GENOMIC DNA]</scope>
    <source>
        <strain evidence="1 2">2W32</strain>
    </source>
</reference>
<gene>
    <name evidence="1" type="ORF">G3569_03060</name>
</gene>
<evidence type="ECO:0008006" key="3">
    <source>
        <dbReference type="Google" id="ProtNLM"/>
    </source>
</evidence>
<comment type="caution">
    <text evidence="1">The sequence shown here is derived from an EMBL/GenBank/DDBJ whole genome shotgun (WGS) entry which is preliminary data.</text>
</comment>
<sequence>MRYVFLLVLCTLFISCSNSTPENLGEHIDQLIAEDNYTQAIKVLNDADPTKEDNLDRLKEKTYLNYGLYLEYRGPEDSSMRDRMTSALEQYIKVLNLNPQNQKARSEVKQIMGIYSTMPDKSPGKEIVSDLRELGFDY</sequence>
<accession>A0A6M1TAE8</accession>
<organism evidence="1 2">
    <name type="scientific">Fodinibius halophilus</name>
    <dbReference type="NCBI Taxonomy" id="1736908"/>
    <lineage>
        <taxon>Bacteria</taxon>
        <taxon>Pseudomonadati</taxon>
        <taxon>Balneolota</taxon>
        <taxon>Balneolia</taxon>
        <taxon>Balneolales</taxon>
        <taxon>Balneolaceae</taxon>
        <taxon>Fodinibius</taxon>
    </lineage>
</organism>
<dbReference type="AlphaFoldDB" id="A0A6M1TAE8"/>
<dbReference type="InterPro" id="IPR011990">
    <property type="entry name" value="TPR-like_helical_dom_sf"/>
</dbReference>
<evidence type="ECO:0000313" key="2">
    <source>
        <dbReference type="Proteomes" id="UP000479132"/>
    </source>
</evidence>